<feature type="transmembrane region" description="Helical" evidence="9">
    <location>
        <begin position="154"/>
        <end position="177"/>
    </location>
</feature>
<evidence type="ECO:0000259" key="10">
    <source>
        <dbReference type="PROSITE" id="PS50887"/>
    </source>
</evidence>
<evidence type="ECO:0000313" key="12">
    <source>
        <dbReference type="Proteomes" id="UP000540989"/>
    </source>
</evidence>
<dbReference type="InterPro" id="IPR007895">
    <property type="entry name" value="MASE1"/>
</dbReference>
<dbReference type="NCBIfam" id="TIGR00254">
    <property type="entry name" value="GGDEF"/>
    <property type="match status" value="1"/>
</dbReference>
<evidence type="ECO:0000256" key="5">
    <source>
        <dbReference type="ARBA" id="ARBA00022989"/>
    </source>
</evidence>
<dbReference type="Pfam" id="PF05231">
    <property type="entry name" value="MASE1"/>
    <property type="match status" value="1"/>
</dbReference>
<sequence>MFESGDESGNKSGKRTGASVDADANRDDVTYHAEHRPDKGAEESMDGGAAFSISGLVSGFMKDSFQFRTSWSRSSWDLRSLTRLGVVLVVLTVCSWLGIALSRQSGGVATIWLSNGILFGLVITQPRKRWLAYFAVGLIADTSADVFWGDGFWLALGVSVANSFEVITSCVVLTRIFGHPFNLSRRRPLLGFLGVSVVCAAALTSAMGATWTMLWQDAGPWLQLFRTWYLGDMLGMALMAPLTFMLQREDFFSILHPARLANTLLLLLVPAAATLLVFSHNGDPLIFFLFPALMLIVFKLGFPGTVTTIFVVALLSIGMTVKGHGPLMLITGEHAMLHRIVVDQIFLAVAIFTLFPVAALLEERAALQLCLEASEARYRSLATLDELTGLANRRAFNQRLSEEMQSEQEIALLLIDADLFKRYNDHYGHMMGDECLQAVAEAISGAATLSDAFVSRFGGEEFAVILPGTGLQQGRAIAEQIRTAVVEMQLPHPSTQIGYQTVSIGVSASTAAGQGRAADLIGQADMALYRAKDLGRNRVVAG</sequence>
<keyword evidence="4 9" id="KW-0812">Transmembrane</keyword>
<dbReference type="Gene3D" id="3.30.70.270">
    <property type="match status" value="1"/>
</dbReference>
<comment type="catalytic activity">
    <reaction evidence="7">
        <text>2 GTP = 3',3'-c-di-GMP + 2 diphosphate</text>
        <dbReference type="Rhea" id="RHEA:24898"/>
        <dbReference type="ChEBI" id="CHEBI:33019"/>
        <dbReference type="ChEBI" id="CHEBI:37565"/>
        <dbReference type="ChEBI" id="CHEBI:58805"/>
        <dbReference type="EC" id="2.7.7.65"/>
    </reaction>
</comment>
<keyword evidence="5 9" id="KW-1133">Transmembrane helix</keyword>
<keyword evidence="3" id="KW-1003">Cell membrane</keyword>
<organism evidence="11 12">
    <name type="scientific">Granulicella aggregans</name>
    <dbReference type="NCBI Taxonomy" id="474949"/>
    <lineage>
        <taxon>Bacteria</taxon>
        <taxon>Pseudomonadati</taxon>
        <taxon>Acidobacteriota</taxon>
        <taxon>Terriglobia</taxon>
        <taxon>Terriglobales</taxon>
        <taxon>Acidobacteriaceae</taxon>
        <taxon>Granulicella</taxon>
    </lineage>
</organism>
<evidence type="ECO:0000256" key="6">
    <source>
        <dbReference type="ARBA" id="ARBA00023136"/>
    </source>
</evidence>
<feature type="transmembrane region" description="Helical" evidence="9">
    <location>
        <begin position="130"/>
        <end position="148"/>
    </location>
</feature>
<dbReference type="EMBL" id="JACHIP010000002">
    <property type="protein sequence ID" value="MBB5057332.1"/>
    <property type="molecule type" value="Genomic_DNA"/>
</dbReference>
<dbReference type="FunFam" id="3.30.70.270:FF:000001">
    <property type="entry name" value="Diguanylate cyclase domain protein"/>
    <property type="match status" value="1"/>
</dbReference>
<keyword evidence="12" id="KW-1185">Reference proteome</keyword>
<dbReference type="InterPro" id="IPR000160">
    <property type="entry name" value="GGDEF_dom"/>
</dbReference>
<feature type="transmembrane region" description="Helical" evidence="9">
    <location>
        <begin position="258"/>
        <end position="280"/>
    </location>
</feature>
<evidence type="ECO:0000256" key="2">
    <source>
        <dbReference type="ARBA" id="ARBA00012528"/>
    </source>
</evidence>
<feature type="transmembrane region" description="Helical" evidence="9">
    <location>
        <begin position="105"/>
        <end position="123"/>
    </location>
</feature>
<dbReference type="GO" id="GO:0052621">
    <property type="term" value="F:diguanylate cyclase activity"/>
    <property type="evidence" value="ECO:0007669"/>
    <property type="project" value="UniProtKB-EC"/>
</dbReference>
<evidence type="ECO:0000256" key="9">
    <source>
        <dbReference type="SAM" id="Phobius"/>
    </source>
</evidence>
<dbReference type="InterPro" id="IPR050469">
    <property type="entry name" value="Diguanylate_Cyclase"/>
</dbReference>
<dbReference type="CDD" id="cd01949">
    <property type="entry name" value="GGDEF"/>
    <property type="match status" value="1"/>
</dbReference>
<feature type="transmembrane region" description="Helical" evidence="9">
    <location>
        <begin position="340"/>
        <end position="361"/>
    </location>
</feature>
<comment type="subcellular location">
    <subcellularLocation>
        <location evidence="1">Cell membrane</location>
        <topology evidence="1">Multi-pass membrane protein</topology>
    </subcellularLocation>
</comment>
<evidence type="ECO:0000313" key="11">
    <source>
        <dbReference type="EMBL" id="MBB5057332.1"/>
    </source>
</evidence>
<proteinExistence type="predicted"/>
<feature type="domain" description="GGDEF" evidence="10">
    <location>
        <begin position="408"/>
        <end position="542"/>
    </location>
</feature>
<reference evidence="11 12" key="1">
    <citation type="submission" date="2020-08" db="EMBL/GenBank/DDBJ databases">
        <title>Genomic Encyclopedia of Type Strains, Phase IV (KMG-V): Genome sequencing to study the core and pangenomes of soil and plant-associated prokaryotes.</title>
        <authorList>
            <person name="Whitman W."/>
        </authorList>
    </citation>
    <scope>NUCLEOTIDE SEQUENCE [LARGE SCALE GENOMIC DNA]</scope>
    <source>
        <strain evidence="11 12">M8UP14</strain>
    </source>
</reference>
<dbReference type="PROSITE" id="PS50887">
    <property type="entry name" value="GGDEF"/>
    <property type="match status" value="1"/>
</dbReference>
<dbReference type="SUPFAM" id="SSF55073">
    <property type="entry name" value="Nucleotide cyclase"/>
    <property type="match status" value="1"/>
</dbReference>
<dbReference type="GO" id="GO:0005886">
    <property type="term" value="C:plasma membrane"/>
    <property type="evidence" value="ECO:0007669"/>
    <property type="project" value="UniProtKB-SubCell"/>
</dbReference>
<feature type="transmembrane region" description="Helical" evidence="9">
    <location>
        <begin position="227"/>
        <end position="246"/>
    </location>
</feature>
<accession>A0A7W8E388</accession>
<dbReference type="InterPro" id="IPR029787">
    <property type="entry name" value="Nucleotide_cyclase"/>
</dbReference>
<feature type="transmembrane region" description="Helical" evidence="9">
    <location>
        <begin position="286"/>
        <end position="319"/>
    </location>
</feature>
<dbReference type="GO" id="GO:0043709">
    <property type="term" value="P:cell adhesion involved in single-species biofilm formation"/>
    <property type="evidence" value="ECO:0007669"/>
    <property type="project" value="TreeGrafter"/>
</dbReference>
<protein>
    <recommendedName>
        <fullName evidence="2">diguanylate cyclase</fullName>
        <ecNumber evidence="2">2.7.7.65</ecNumber>
    </recommendedName>
</protein>
<dbReference type="Proteomes" id="UP000540989">
    <property type="component" value="Unassembled WGS sequence"/>
</dbReference>
<feature type="transmembrane region" description="Helical" evidence="9">
    <location>
        <begin position="189"/>
        <end position="215"/>
    </location>
</feature>
<dbReference type="GO" id="GO:1902201">
    <property type="term" value="P:negative regulation of bacterial-type flagellum-dependent cell motility"/>
    <property type="evidence" value="ECO:0007669"/>
    <property type="project" value="TreeGrafter"/>
</dbReference>
<evidence type="ECO:0000256" key="3">
    <source>
        <dbReference type="ARBA" id="ARBA00022475"/>
    </source>
</evidence>
<dbReference type="InterPro" id="IPR043128">
    <property type="entry name" value="Rev_trsase/Diguanyl_cyclase"/>
</dbReference>
<dbReference type="EC" id="2.7.7.65" evidence="2"/>
<feature type="region of interest" description="Disordered" evidence="8">
    <location>
        <begin position="1"/>
        <end position="46"/>
    </location>
</feature>
<dbReference type="AlphaFoldDB" id="A0A7W8E388"/>
<evidence type="ECO:0000256" key="8">
    <source>
        <dbReference type="SAM" id="MobiDB-lite"/>
    </source>
</evidence>
<dbReference type="PANTHER" id="PTHR45138:SF9">
    <property type="entry name" value="DIGUANYLATE CYCLASE DGCM-RELATED"/>
    <property type="match status" value="1"/>
</dbReference>
<name>A0A7W8E388_9BACT</name>
<keyword evidence="6 9" id="KW-0472">Membrane</keyword>
<feature type="transmembrane region" description="Helical" evidence="9">
    <location>
        <begin position="81"/>
        <end position="99"/>
    </location>
</feature>
<evidence type="ECO:0000256" key="1">
    <source>
        <dbReference type="ARBA" id="ARBA00004651"/>
    </source>
</evidence>
<gene>
    <name evidence="11" type="ORF">HDF16_002017</name>
</gene>
<dbReference type="RefSeq" id="WP_184215980.1">
    <property type="nucleotide sequence ID" value="NZ_JACHIP010000002.1"/>
</dbReference>
<dbReference type="Pfam" id="PF00990">
    <property type="entry name" value="GGDEF"/>
    <property type="match status" value="1"/>
</dbReference>
<feature type="compositionally biased region" description="Basic and acidic residues" evidence="8">
    <location>
        <begin position="23"/>
        <end position="42"/>
    </location>
</feature>
<evidence type="ECO:0000256" key="4">
    <source>
        <dbReference type="ARBA" id="ARBA00022692"/>
    </source>
</evidence>
<evidence type="ECO:0000256" key="7">
    <source>
        <dbReference type="ARBA" id="ARBA00034247"/>
    </source>
</evidence>
<comment type="caution">
    <text evidence="11">The sequence shown here is derived from an EMBL/GenBank/DDBJ whole genome shotgun (WGS) entry which is preliminary data.</text>
</comment>
<dbReference type="PANTHER" id="PTHR45138">
    <property type="entry name" value="REGULATORY COMPONENTS OF SENSORY TRANSDUCTION SYSTEM"/>
    <property type="match status" value="1"/>
</dbReference>
<dbReference type="SMART" id="SM00267">
    <property type="entry name" value="GGDEF"/>
    <property type="match status" value="1"/>
</dbReference>